<dbReference type="AlphaFoldDB" id="A0A0F9GNQ8"/>
<name>A0A0F9GNQ8_9ZZZZ</name>
<organism evidence="1">
    <name type="scientific">marine sediment metagenome</name>
    <dbReference type="NCBI Taxonomy" id="412755"/>
    <lineage>
        <taxon>unclassified sequences</taxon>
        <taxon>metagenomes</taxon>
        <taxon>ecological metagenomes</taxon>
    </lineage>
</organism>
<proteinExistence type="predicted"/>
<gene>
    <name evidence="1" type="ORF">LCGC14_1803680</name>
</gene>
<comment type="caution">
    <text evidence="1">The sequence shown here is derived from an EMBL/GenBank/DDBJ whole genome shotgun (WGS) entry which is preliminary data.</text>
</comment>
<dbReference type="EMBL" id="LAZR01017417">
    <property type="protein sequence ID" value="KKM00510.1"/>
    <property type="molecule type" value="Genomic_DNA"/>
</dbReference>
<protein>
    <submittedName>
        <fullName evidence="1">Uncharacterized protein</fullName>
    </submittedName>
</protein>
<evidence type="ECO:0000313" key="1">
    <source>
        <dbReference type="EMBL" id="KKM00510.1"/>
    </source>
</evidence>
<accession>A0A0F9GNQ8</accession>
<sequence length="216" mass="23995">GSDCTGSDGDLNRVLTLGNTNLTVDEGFLVFVNGLYYTNGTDYTVVHADTSTAITFLVAMYDDSAITCVYYQTDMQTITLPADLSTKIQDFVNIIHENGESATLKRKTTITGTMGEVVSETNQDYTINWLRQDITNKDRQIHEMGLAIPGNIKAFLYPWYTEDITGVAGTMTPQTGDIIEDGDGKLWRIEQIVERPLADNQIIYILAVCKSIQLEE</sequence>
<reference evidence="1" key="1">
    <citation type="journal article" date="2015" name="Nature">
        <title>Complex archaea that bridge the gap between prokaryotes and eukaryotes.</title>
        <authorList>
            <person name="Spang A."/>
            <person name="Saw J.H."/>
            <person name="Jorgensen S.L."/>
            <person name="Zaremba-Niedzwiedzka K."/>
            <person name="Martijn J."/>
            <person name="Lind A.E."/>
            <person name="van Eijk R."/>
            <person name="Schleper C."/>
            <person name="Guy L."/>
            <person name="Ettema T.J."/>
        </authorList>
    </citation>
    <scope>NUCLEOTIDE SEQUENCE</scope>
</reference>
<feature type="non-terminal residue" evidence="1">
    <location>
        <position position="1"/>
    </location>
</feature>